<feature type="region of interest" description="Disordered" evidence="2">
    <location>
        <begin position="1952"/>
        <end position="2000"/>
    </location>
</feature>
<gene>
    <name evidence="3" type="ORF">WJX74_004817</name>
</gene>
<accession>A0AAW1SAB7</accession>
<feature type="region of interest" description="Disordered" evidence="2">
    <location>
        <begin position="1510"/>
        <end position="1537"/>
    </location>
</feature>
<feature type="compositionally biased region" description="Polar residues" evidence="2">
    <location>
        <begin position="1982"/>
        <end position="1994"/>
    </location>
</feature>
<feature type="region of interest" description="Disordered" evidence="2">
    <location>
        <begin position="1876"/>
        <end position="1909"/>
    </location>
</feature>
<feature type="region of interest" description="Disordered" evidence="2">
    <location>
        <begin position="1606"/>
        <end position="1652"/>
    </location>
</feature>
<comment type="caution">
    <text evidence="3">The sequence shown here is derived from an EMBL/GenBank/DDBJ whole genome shotgun (WGS) entry which is preliminary data.</text>
</comment>
<feature type="compositionally biased region" description="Polar residues" evidence="2">
    <location>
        <begin position="1952"/>
        <end position="1964"/>
    </location>
</feature>
<feature type="region of interest" description="Disordered" evidence="2">
    <location>
        <begin position="806"/>
        <end position="829"/>
    </location>
</feature>
<dbReference type="EMBL" id="JALJOS010000002">
    <property type="protein sequence ID" value="KAK9842952.1"/>
    <property type="molecule type" value="Genomic_DNA"/>
</dbReference>
<name>A0AAW1SAB7_9CHLO</name>
<keyword evidence="4" id="KW-1185">Reference proteome</keyword>
<reference evidence="3 4" key="1">
    <citation type="journal article" date="2024" name="Nat. Commun.">
        <title>Phylogenomics reveals the evolutionary origins of lichenization in chlorophyte algae.</title>
        <authorList>
            <person name="Puginier C."/>
            <person name="Libourel C."/>
            <person name="Otte J."/>
            <person name="Skaloud P."/>
            <person name="Haon M."/>
            <person name="Grisel S."/>
            <person name="Petersen M."/>
            <person name="Berrin J.G."/>
            <person name="Delaux P.M."/>
            <person name="Dal Grande F."/>
            <person name="Keller J."/>
        </authorList>
    </citation>
    <scope>NUCLEOTIDE SEQUENCE [LARGE SCALE GENOMIC DNA]</scope>
    <source>
        <strain evidence="3 4">SAG 2145</strain>
    </source>
</reference>
<protein>
    <submittedName>
        <fullName evidence="3">Uncharacterized protein</fullName>
    </submittedName>
</protein>
<feature type="region of interest" description="Disordered" evidence="2">
    <location>
        <begin position="1035"/>
        <end position="1059"/>
    </location>
</feature>
<keyword evidence="1" id="KW-0175">Coiled coil</keyword>
<feature type="compositionally biased region" description="Polar residues" evidence="2">
    <location>
        <begin position="23"/>
        <end position="40"/>
    </location>
</feature>
<dbReference type="PANTHER" id="PTHR45615:SF66">
    <property type="entry name" value="CARD DOMAIN-CONTAINING PROTEIN"/>
    <property type="match status" value="1"/>
</dbReference>
<dbReference type="SUPFAM" id="SSF57997">
    <property type="entry name" value="Tropomyosin"/>
    <property type="match status" value="1"/>
</dbReference>
<feature type="compositionally biased region" description="Low complexity" evidence="2">
    <location>
        <begin position="1891"/>
        <end position="1906"/>
    </location>
</feature>
<dbReference type="PANTHER" id="PTHR45615">
    <property type="entry name" value="MYOSIN HEAVY CHAIN, NON-MUSCLE"/>
    <property type="match status" value="1"/>
</dbReference>
<proteinExistence type="predicted"/>
<organism evidence="3 4">
    <name type="scientific">Apatococcus lobatus</name>
    <dbReference type="NCBI Taxonomy" id="904363"/>
    <lineage>
        <taxon>Eukaryota</taxon>
        <taxon>Viridiplantae</taxon>
        <taxon>Chlorophyta</taxon>
        <taxon>core chlorophytes</taxon>
        <taxon>Trebouxiophyceae</taxon>
        <taxon>Chlorellales</taxon>
        <taxon>Chlorellaceae</taxon>
        <taxon>Apatococcus</taxon>
    </lineage>
</organism>
<feature type="coiled-coil region" evidence="1">
    <location>
        <begin position="465"/>
        <end position="689"/>
    </location>
</feature>
<evidence type="ECO:0000313" key="3">
    <source>
        <dbReference type="EMBL" id="KAK9842952.1"/>
    </source>
</evidence>
<feature type="compositionally biased region" description="Polar residues" evidence="2">
    <location>
        <begin position="1706"/>
        <end position="1736"/>
    </location>
</feature>
<feature type="compositionally biased region" description="Basic and acidic residues" evidence="2">
    <location>
        <begin position="1140"/>
        <end position="1152"/>
    </location>
</feature>
<sequence length="2178" mass="237982">MPSHAAPHMTRQQRGHSRASEFSGPSSPMNSDDESCTSLDIRQPQEQHDFSFKWPADARAALKKDIDAFLVALPLGSTSEDARLEELVAGKLLEMGLAQASLQQKLTEWSHVANDLRGMVHKQQEQLRGMQGVGNAGGEPVSPSIALQPRHHDRLPAGFQALASIRQSQDIEEFLEIAHQASMSRPSEEEEHLRFQVNELEGRLLASQKQLEDLQCVQRAFSDHQDIAALEGTRQLQGELRSARAAAAEAGDAAKVAQAEAQRLRKTLINAEMELQQASVTNDDLRRQLQDHAEADAISAAESEAIRARDSKLLEYQDIIAQLEDQLAATSNAGSETSKRHAASVSGMQHRMDDALRKADSLSADLVSAHEQLSDASSQRNADRLKLAQMQHALTESHGSCQHLQQQLGTCQDNLTSTKQALDESEADALSAKQELESQAFAAEEKLCESEASLKQLQADHQADSQAAQQEISSLAEQIQQLQQDLDAADQEANNRSVQLGELHRHLEAAKEVNKDLQSQVQRATDEAQQAKSDAVLIAGDSKEHVQAVEQNLQQLEGSMVLLRAEAQLKAQAEQAQLARARGLVGECSLLERQVDELRDAAKRADLRHQTQAEEAHKERQATQHRISVLKKQVASRDRSIEDLHVQLKAAANDLQTSQGEAEGASENVRQLTKELDKKTQQIQATEDHYKKGRNHQIEALRTSLAEARTDLEDGWARHAQEQAHSAELQLHVERLEEQASTLEQKLSLAQNDLDVESEAAASHIVVEELHDIREQLEDRATSAEQEHARSSEMAEALMEQLEAAAQELEASDQRAQANHEQASQAEMHLTQASERIEELEDAAASLSLEKDELASQLAEANNEAARAAESAAELGQQINVLTLEKDRLTLQLEEADAEGSRLAEALTLVEQQLATAVQKLQLAESACLEEQDCSKGFKATIEQMEQQMMEGSFKSSMHEDQLVQLQSLLEQQLERHQAEVAQIQEASSREVQDVQSKMQKAAGQHQEAIRLLQHAHEVALQSQAAELVDVKQAADEEAAGQQPALAESKQAFESQIEMQRQQLSQAESGLSDAAAQKLQQNQAIIRMQLEYVEATATAEALHEGQMSKLKQQHAEMLADTTQQMEKAQSTALSQLQQDHAQEISDRQRHAEEAAVSLKDALCQKHADAIAELQREHAQDLANAMSKASEIADGRVSNLKHEHGTALTHLEEEHGRALAAEAQWTASLQASLQEQQDKALRDSSEMSQTSQRHAAAIAALQAEQAHAIQDQAACFSSRVSVLEEQHAAALAEALQQTAHAHSHAQNDRDRQHSAALEQMQQCHAEALTDALHEANAVSSKVKHQMEQDHAAAFAELRQELDAGLDALRNDGIQHERSVRAQLEAKHADALAAQRAEHVQEVERLATSALHPDLQDAYASLWARQTVRVAVLKACWEEASTAVKTAMAELQALNGVANNLASKLELERIQCAGIRAMMDELRDDLETQTHTASEAQARCSCLSDQVESLKHEQAQTQSDAEASLREQQGMAEELASQRAQASQLASTFEAALASASQDHAAHVQALERQHQAELMQARAEASLSAVSSPWLTPLQLQLRSSQQEASSASFKPAATRYGHSAAQQLSSDHSLGSTDQQGGSRLPSDALNGKQQALRHEAACLRHPEPDGAEASCSSGFEDMPEIHSPVSSAPQALHADRTGHQYDVPPSSSSPEILCAQQASHGSQSKRASHTQQESGTDAEELQDEVQRLHDELGSARVATLDCQEMLEELQAFSEQLQQEHGSLKDQLQDCMQSQREAAASLVEVKEALRTANRDKTAALQQLEALQGEAERLEAEAHAAAQELALRDLDCSALRGQLAATHEAAGASMRRVEALSSELARSHRSREEAEGQVAAAQQETEAVQQEASERLQQLASQLQTELRRRAEAEARAQGPLRASSVVTALAQEQQRQSLSHLAMQQQRGRQSREKPPESPGILGTLSEASLTPASTAKQQAAELSRPRAMRSLEFLQSSSSLKENCPGLANLPAGSPVLRGPQKAFDREASMEETVLMELGSQPAEDSNNTAIREMHCNALFGGTNSITSTPSKSPRTRSSVRRISIAESLCRSSRSRPLGVSALGSSLSFRHSTQNPSSPSLAMKGALFIGRVSHEGATWLHRSSSDHALLPSHALQDVAVD</sequence>
<feature type="compositionally biased region" description="Polar residues" evidence="2">
    <location>
        <begin position="814"/>
        <end position="825"/>
    </location>
</feature>
<evidence type="ECO:0000256" key="2">
    <source>
        <dbReference type="SAM" id="MobiDB-lite"/>
    </source>
</evidence>
<feature type="region of interest" description="Disordered" evidence="2">
    <location>
        <begin position="1131"/>
        <end position="1152"/>
    </location>
</feature>
<feature type="coiled-coil region" evidence="1">
    <location>
        <begin position="960"/>
        <end position="987"/>
    </location>
</feature>
<feature type="region of interest" description="Disordered" evidence="2">
    <location>
        <begin position="331"/>
        <end position="352"/>
    </location>
</feature>
<evidence type="ECO:0000256" key="1">
    <source>
        <dbReference type="SAM" id="Coils"/>
    </source>
</evidence>
<feature type="region of interest" description="Disordered" evidence="2">
    <location>
        <begin position="1"/>
        <end position="48"/>
    </location>
</feature>
<evidence type="ECO:0000313" key="4">
    <source>
        <dbReference type="Proteomes" id="UP001438707"/>
    </source>
</evidence>
<feature type="compositionally biased region" description="Polar residues" evidence="2">
    <location>
        <begin position="1620"/>
        <end position="1638"/>
    </location>
</feature>
<dbReference type="Proteomes" id="UP001438707">
    <property type="component" value="Unassembled WGS sequence"/>
</dbReference>
<feature type="region of interest" description="Disordered" evidence="2">
    <location>
        <begin position="1664"/>
        <end position="1742"/>
    </location>
</feature>